<dbReference type="EMBL" id="JABEQG010000001">
    <property type="protein sequence ID" value="MBB2154820.1"/>
    <property type="molecule type" value="Genomic_DNA"/>
</dbReference>
<dbReference type="AlphaFoldDB" id="A0A7W4I589"/>
<keyword evidence="1" id="KW-0812">Transmembrane</keyword>
<evidence type="ECO:0000313" key="3">
    <source>
        <dbReference type="Proteomes" id="UP000550787"/>
    </source>
</evidence>
<dbReference type="RefSeq" id="WP_183115245.1">
    <property type="nucleotide sequence ID" value="NZ_JABEQG010000001.1"/>
</dbReference>
<sequence>MAASIPTDGRRVDRSCDIYLVDMGVFGIRRESDWLDREFSAGCRRIQAKVWVVDLGDRIGMNGDAALGQSWRLDWYAFGVDVACGVGIVQCVIGAGFARRGSMPPDKVFRPCPDHVPTCPDMKLRLSGHLFVCIINALRGVFRLFRQNWR</sequence>
<dbReference type="Proteomes" id="UP000550787">
    <property type="component" value="Unassembled WGS sequence"/>
</dbReference>
<organism evidence="2 3">
    <name type="scientific">Gluconacetobacter diazotrophicus</name>
    <name type="common">Acetobacter diazotrophicus</name>
    <dbReference type="NCBI Taxonomy" id="33996"/>
    <lineage>
        <taxon>Bacteria</taxon>
        <taxon>Pseudomonadati</taxon>
        <taxon>Pseudomonadota</taxon>
        <taxon>Alphaproteobacteria</taxon>
        <taxon>Acetobacterales</taxon>
        <taxon>Acetobacteraceae</taxon>
        <taxon>Gluconacetobacter</taxon>
    </lineage>
</organism>
<accession>A0A7W4I589</accession>
<protein>
    <submittedName>
        <fullName evidence="2">Uncharacterized protein</fullName>
    </submittedName>
</protein>
<comment type="caution">
    <text evidence="2">The sequence shown here is derived from an EMBL/GenBank/DDBJ whole genome shotgun (WGS) entry which is preliminary data.</text>
</comment>
<feature type="transmembrane region" description="Helical" evidence="1">
    <location>
        <begin position="75"/>
        <end position="98"/>
    </location>
</feature>
<keyword evidence="1" id="KW-0472">Membrane</keyword>
<gene>
    <name evidence="2" type="ORF">HLH33_00600</name>
</gene>
<evidence type="ECO:0000313" key="2">
    <source>
        <dbReference type="EMBL" id="MBB2154820.1"/>
    </source>
</evidence>
<name>A0A7W4I589_GLUDI</name>
<proteinExistence type="predicted"/>
<reference evidence="2 3" key="1">
    <citation type="submission" date="2020-04" db="EMBL/GenBank/DDBJ databases">
        <title>Description of novel Gluconacetobacter.</title>
        <authorList>
            <person name="Sombolestani A."/>
        </authorList>
    </citation>
    <scope>NUCLEOTIDE SEQUENCE [LARGE SCALE GENOMIC DNA]</scope>
    <source>
        <strain evidence="2 3">LMG 7603</strain>
    </source>
</reference>
<evidence type="ECO:0000256" key="1">
    <source>
        <dbReference type="SAM" id="Phobius"/>
    </source>
</evidence>
<feature type="transmembrane region" description="Helical" evidence="1">
    <location>
        <begin position="126"/>
        <end position="145"/>
    </location>
</feature>
<keyword evidence="1" id="KW-1133">Transmembrane helix</keyword>